<dbReference type="Proteomes" id="UP001596101">
    <property type="component" value="Unassembled WGS sequence"/>
</dbReference>
<evidence type="ECO:0000256" key="1">
    <source>
        <dbReference type="ARBA" id="ARBA00023002"/>
    </source>
</evidence>
<dbReference type="InterPro" id="IPR046980">
    <property type="entry name" value="KefG/KefF"/>
</dbReference>
<organism evidence="3 4">
    <name type="scientific">Massilia suwonensis</name>
    <dbReference type="NCBI Taxonomy" id="648895"/>
    <lineage>
        <taxon>Bacteria</taxon>
        <taxon>Pseudomonadati</taxon>
        <taxon>Pseudomonadota</taxon>
        <taxon>Betaproteobacteria</taxon>
        <taxon>Burkholderiales</taxon>
        <taxon>Oxalobacteraceae</taxon>
        <taxon>Telluria group</taxon>
        <taxon>Massilia</taxon>
    </lineage>
</organism>
<keyword evidence="4" id="KW-1185">Reference proteome</keyword>
<gene>
    <name evidence="3" type="ORF">ACFPQ5_10175</name>
</gene>
<name>A0ABW0MLZ8_9BURK</name>
<dbReference type="SUPFAM" id="SSF52218">
    <property type="entry name" value="Flavoproteins"/>
    <property type="match status" value="1"/>
</dbReference>
<evidence type="ECO:0000313" key="3">
    <source>
        <dbReference type="EMBL" id="MFC5478556.1"/>
    </source>
</evidence>
<dbReference type="Gene3D" id="3.40.50.360">
    <property type="match status" value="1"/>
</dbReference>
<keyword evidence="1" id="KW-0560">Oxidoreductase</keyword>
<reference evidence="4" key="1">
    <citation type="journal article" date="2019" name="Int. J. Syst. Evol. Microbiol.">
        <title>The Global Catalogue of Microorganisms (GCM) 10K type strain sequencing project: providing services to taxonomists for standard genome sequencing and annotation.</title>
        <authorList>
            <consortium name="The Broad Institute Genomics Platform"/>
            <consortium name="The Broad Institute Genome Sequencing Center for Infectious Disease"/>
            <person name="Wu L."/>
            <person name="Ma J."/>
        </authorList>
    </citation>
    <scope>NUCLEOTIDE SEQUENCE [LARGE SCALE GENOMIC DNA]</scope>
    <source>
        <strain evidence="4">CCUG 43111</strain>
    </source>
</reference>
<accession>A0ABW0MLZ8</accession>
<sequence length="188" mass="20862">MPTPRILVLYAHPAPHRSRINRRLADAARALDGVLVHDLYETYPDFFIDVAREQSLLAQAELVVFLHPIRWYSMPSLLKEWVDSVLQPGWAYGPGATALRGKGYWLAVTTGSPEDAYGPGERHGRPFEAFLPPFEQTALLCGMHWWPPHILHGANGAGDAAVEAHVATFRARLEAFLLTTPKETTDGA</sequence>
<dbReference type="EMBL" id="JBHSMR010000013">
    <property type="protein sequence ID" value="MFC5478556.1"/>
    <property type="molecule type" value="Genomic_DNA"/>
</dbReference>
<dbReference type="InterPro" id="IPR003680">
    <property type="entry name" value="Flavodoxin_fold"/>
</dbReference>
<comment type="caution">
    <text evidence="3">The sequence shown here is derived from an EMBL/GenBank/DDBJ whole genome shotgun (WGS) entry which is preliminary data.</text>
</comment>
<evidence type="ECO:0000313" key="4">
    <source>
        <dbReference type="Proteomes" id="UP001596101"/>
    </source>
</evidence>
<proteinExistence type="predicted"/>
<protein>
    <submittedName>
        <fullName evidence="3">NAD(P)H-dependent oxidoreductase</fullName>
    </submittedName>
</protein>
<dbReference type="PANTHER" id="PTHR47307:SF2">
    <property type="entry name" value="GLUTATHIONE-REGULATED POTASSIUM-EFFLUX SYSTEM ANCILLARY PROTEIN KEFF"/>
    <property type="match status" value="1"/>
</dbReference>
<dbReference type="RefSeq" id="WP_379754464.1">
    <property type="nucleotide sequence ID" value="NZ_JBHSMR010000013.1"/>
</dbReference>
<dbReference type="Pfam" id="PF02525">
    <property type="entry name" value="Flavodoxin_2"/>
    <property type="match status" value="1"/>
</dbReference>
<dbReference type="InterPro" id="IPR029039">
    <property type="entry name" value="Flavoprotein-like_sf"/>
</dbReference>
<feature type="domain" description="Flavodoxin-like fold" evidence="2">
    <location>
        <begin position="5"/>
        <end position="172"/>
    </location>
</feature>
<evidence type="ECO:0000259" key="2">
    <source>
        <dbReference type="Pfam" id="PF02525"/>
    </source>
</evidence>
<dbReference type="PANTHER" id="PTHR47307">
    <property type="entry name" value="GLUTATHIONE-REGULATED POTASSIUM-EFFLUX SYSTEM ANCILLARY PROTEIN KEFG"/>
    <property type="match status" value="1"/>
</dbReference>